<dbReference type="CDD" id="cd00014">
    <property type="entry name" value="CH_SF"/>
    <property type="match status" value="1"/>
</dbReference>
<protein>
    <submittedName>
        <fullName evidence="1">Calponin homology (CH) domain containing protein 5</fullName>
    </submittedName>
</protein>
<evidence type="ECO:0000313" key="1">
    <source>
        <dbReference type="EMBL" id="KPM07252.1"/>
    </source>
</evidence>
<dbReference type="EMBL" id="JXLN01011422">
    <property type="protein sequence ID" value="KPM07252.1"/>
    <property type="molecule type" value="Genomic_DNA"/>
</dbReference>
<gene>
    <name evidence="1" type="ORF">QR98_0057410</name>
</gene>
<proteinExistence type="predicted"/>
<dbReference type="InterPro" id="IPR036872">
    <property type="entry name" value="CH_dom_sf"/>
</dbReference>
<dbReference type="Proteomes" id="UP000616769">
    <property type="component" value="Unassembled WGS sequence"/>
</dbReference>
<accession>A0A132A8F1</accession>
<comment type="caution">
    <text evidence="1">The sequence shown here is derived from an EMBL/GenBank/DDBJ whole genome shotgun (WGS) entry which is preliminary data.</text>
</comment>
<evidence type="ECO:0000313" key="2">
    <source>
        <dbReference type="Proteomes" id="UP000616769"/>
    </source>
</evidence>
<reference evidence="1 2" key="1">
    <citation type="journal article" date="2015" name="Parasit. Vectors">
        <title>Draft genome of the scabies mite.</title>
        <authorList>
            <person name="Rider S.D.Jr."/>
            <person name="Morgan M.S."/>
            <person name="Arlian L.G."/>
        </authorList>
    </citation>
    <scope>NUCLEOTIDE SEQUENCE [LARGE SCALE GENOMIC DNA]</scope>
    <source>
        <strain evidence="1">Arlian Lab</strain>
    </source>
</reference>
<dbReference type="AlphaFoldDB" id="A0A132A8F1"/>
<dbReference type="VEuPathDB" id="VectorBase:SSCA004727"/>
<dbReference type="SUPFAM" id="SSF47576">
    <property type="entry name" value="Calponin-homology domain, CH-domain"/>
    <property type="match status" value="1"/>
</dbReference>
<organism evidence="1 2">
    <name type="scientific">Sarcoptes scabiei</name>
    <name type="common">Itch mite</name>
    <name type="synonym">Acarus scabiei</name>
    <dbReference type="NCBI Taxonomy" id="52283"/>
    <lineage>
        <taxon>Eukaryota</taxon>
        <taxon>Metazoa</taxon>
        <taxon>Ecdysozoa</taxon>
        <taxon>Arthropoda</taxon>
        <taxon>Chelicerata</taxon>
        <taxon>Arachnida</taxon>
        <taxon>Acari</taxon>
        <taxon>Acariformes</taxon>
        <taxon>Sarcoptiformes</taxon>
        <taxon>Astigmata</taxon>
        <taxon>Psoroptidia</taxon>
        <taxon>Sarcoptoidea</taxon>
        <taxon>Sarcoptidae</taxon>
        <taxon>Sarcoptinae</taxon>
        <taxon>Sarcoptes</taxon>
    </lineage>
</organism>
<dbReference type="Gene3D" id="1.10.418.10">
    <property type="entry name" value="Calponin-like domain"/>
    <property type="match status" value="1"/>
</dbReference>
<dbReference type="OrthoDB" id="15627at2759"/>
<name>A0A132A8F1_SARSC</name>
<sequence>MAPIVTRSLIEHLSPGSIDTKTLNGGDNKQRKAANIQKFLNESRRFGLNEEQLFEIEDLLSMLDMSKVTDCLFALGKQKGKHSEHLVLGEPYDRWLDKQLSQDNIKRLNHNQFSRSGMPLGDDINVSHVDTNRLKEQLDLRLKKDAERIRKLPLDPKFQRTSPKSLQELRSLYVEELSRNSTTKLPPPKPLRLKEIEQRKFEENLRNPKKNLNLPMTEKEIIKAILGE</sequence>